<reference evidence="3 4" key="1">
    <citation type="submission" date="2021-01" db="EMBL/GenBank/DDBJ databases">
        <title>WGS of actinomycetes isolated from Thailand.</title>
        <authorList>
            <person name="Thawai C."/>
        </authorList>
    </citation>
    <scope>NUCLEOTIDE SEQUENCE [LARGE SCALE GENOMIC DNA]</scope>
    <source>
        <strain evidence="3 4">CH5-8</strain>
    </source>
</reference>
<accession>A0ABS1P4I2</accession>
<evidence type="ECO:0000256" key="2">
    <source>
        <dbReference type="SAM" id="Phobius"/>
    </source>
</evidence>
<feature type="transmembrane region" description="Helical" evidence="2">
    <location>
        <begin position="58"/>
        <end position="84"/>
    </location>
</feature>
<comment type="caution">
    <text evidence="3">The sequence shown here is derived from an EMBL/GenBank/DDBJ whole genome shotgun (WGS) entry which is preliminary data.</text>
</comment>
<organism evidence="3 4">
    <name type="scientific">Streptomyces musisoli</name>
    <dbReference type="NCBI Taxonomy" id="2802280"/>
    <lineage>
        <taxon>Bacteria</taxon>
        <taxon>Bacillati</taxon>
        <taxon>Actinomycetota</taxon>
        <taxon>Actinomycetes</taxon>
        <taxon>Kitasatosporales</taxon>
        <taxon>Streptomycetaceae</taxon>
        <taxon>Streptomyces</taxon>
    </lineage>
</organism>
<name>A0ABS1P4I2_9ACTN</name>
<evidence type="ECO:0000256" key="1">
    <source>
        <dbReference type="SAM" id="MobiDB-lite"/>
    </source>
</evidence>
<dbReference type="Proteomes" id="UP000621386">
    <property type="component" value="Unassembled WGS sequence"/>
</dbReference>
<sequence>MSPDKEFDEKVDDKVDEKVDEEFEVRVAHAMRRTTGDFPPHSADLVRRSVGRGRRMRLYAAVRIAAAAVAVVGAGGGLLATGAFGGHGDGTPEQLRTAARGTPTGKPASRAAAPVSGEEMVRTLKSLLPPGGTVSAASGRGTQEGDDGVRPGAELTYTTAEGVSGIDLTVSRLDPGLPYDQQGDGGCLPVEVRPYDTCTTQKLPGGAVLNTTKSFTYPNSDTGQKRWYVVLTTADGAQLSVQEFGGGGEKASSGGTDPLLSLPQLTSIVRSSAWQKVIAALPAPERTPASTASPRREHASGARLTRVLKDHLPRGGTVSDVNASDGLVQLVHDDGHGKNMVEVDVQYDMTDSLAGLMDCDDVPGHCEAVTLGDGTRVKKVRGKSEKGGSAQVWLVDTLRPDGRRVVVREINSFAESAPVTRPRPELGMDRLLSIALDKRFFTG</sequence>
<protein>
    <submittedName>
        <fullName evidence="3">Uncharacterized protein</fullName>
    </submittedName>
</protein>
<dbReference type="EMBL" id="JAERRH010000007">
    <property type="protein sequence ID" value="MBL1106826.1"/>
    <property type="molecule type" value="Genomic_DNA"/>
</dbReference>
<dbReference type="RefSeq" id="WP_201820021.1">
    <property type="nucleotide sequence ID" value="NZ_JAERRH010000007.1"/>
</dbReference>
<feature type="region of interest" description="Disordered" evidence="1">
    <location>
        <begin position="86"/>
        <end position="150"/>
    </location>
</feature>
<keyword evidence="2" id="KW-0812">Transmembrane</keyword>
<keyword evidence="2" id="KW-0472">Membrane</keyword>
<evidence type="ECO:0000313" key="4">
    <source>
        <dbReference type="Proteomes" id="UP000621386"/>
    </source>
</evidence>
<keyword evidence="4" id="KW-1185">Reference proteome</keyword>
<evidence type="ECO:0000313" key="3">
    <source>
        <dbReference type="EMBL" id="MBL1106826.1"/>
    </source>
</evidence>
<proteinExistence type="predicted"/>
<keyword evidence="2" id="KW-1133">Transmembrane helix</keyword>
<gene>
    <name evidence="3" type="ORF">JK361_19830</name>
</gene>